<dbReference type="AlphaFoldDB" id="A0A7T4R392"/>
<reference evidence="7 8" key="1">
    <citation type="submission" date="2020-12" db="EMBL/GenBank/DDBJ databases">
        <authorList>
            <person name="Shan Y."/>
        </authorList>
    </citation>
    <scope>NUCLEOTIDE SEQUENCE [LARGE SCALE GENOMIC DNA]</scope>
    <source>
        <strain evidence="8">csc3.9</strain>
    </source>
</reference>
<feature type="transmembrane region" description="Helical" evidence="6">
    <location>
        <begin position="340"/>
        <end position="361"/>
    </location>
</feature>
<feature type="transmembrane region" description="Helical" evidence="6">
    <location>
        <begin position="373"/>
        <end position="392"/>
    </location>
</feature>
<keyword evidence="5 6" id="KW-0472">Membrane</keyword>
<dbReference type="RefSeq" id="WP_198570928.1">
    <property type="nucleotide sequence ID" value="NZ_CP066167.1"/>
</dbReference>
<keyword evidence="8" id="KW-1185">Reference proteome</keyword>
<gene>
    <name evidence="7" type="ORF">I6N98_06230</name>
</gene>
<dbReference type="InterPro" id="IPR050833">
    <property type="entry name" value="Poly_Biosynth_Transport"/>
</dbReference>
<sequence length="429" mass="45262">MLPAKLKRIFANPENRDLLLNSALAFVVRIFGALAGFIATFFIARTLGAEESGLYFLAFSLLTILAAVSRVGMDNTLIRFVGSGPEQGLSVLLKGIVVSAAVSSFAAAVVFFLADFLSRSVFDKPTVAPVLRFISVGIVGLSLLTLAANALQGLRRVTSSIFTLNIAVNLGLVVAVVFFPVNQAVSLAGVYAGASLVVGLLGVVLCLVFQPPQSGVQVAWGVVWKSCLPLWAVVIMSQLVQWSGQFIAGAYVSSDLVAQLAVAQRTAMLASFVLIAVNLVVAPRFAALHRQGSKAGMQRLAINSVKLISLMALPVVGVMLVFPAFLMGLFGEGFGGGARLLQILAVGQFVNAMTGSVGYLLMMSGHERDMRNVTLISGTLALSLTWVLTVYFGATGNAVGTAVAVATQNLLAVYFVKKRLGFNTLAVWR</sequence>
<feature type="transmembrane region" description="Helical" evidence="6">
    <location>
        <begin position="307"/>
        <end position="328"/>
    </location>
</feature>
<accession>A0A7T4R392</accession>
<feature type="transmembrane region" description="Helical" evidence="6">
    <location>
        <begin position="53"/>
        <end position="71"/>
    </location>
</feature>
<feature type="transmembrane region" description="Helical" evidence="6">
    <location>
        <begin position="187"/>
        <end position="209"/>
    </location>
</feature>
<dbReference type="EMBL" id="CP066167">
    <property type="protein sequence ID" value="QQD19444.1"/>
    <property type="molecule type" value="Genomic_DNA"/>
</dbReference>
<evidence type="ECO:0000256" key="5">
    <source>
        <dbReference type="ARBA" id="ARBA00023136"/>
    </source>
</evidence>
<dbReference type="Proteomes" id="UP000596063">
    <property type="component" value="Chromosome"/>
</dbReference>
<keyword evidence="2" id="KW-1003">Cell membrane</keyword>
<dbReference type="GO" id="GO:0005886">
    <property type="term" value="C:plasma membrane"/>
    <property type="evidence" value="ECO:0007669"/>
    <property type="project" value="UniProtKB-SubCell"/>
</dbReference>
<evidence type="ECO:0000313" key="7">
    <source>
        <dbReference type="EMBL" id="QQD19444.1"/>
    </source>
</evidence>
<evidence type="ECO:0000256" key="1">
    <source>
        <dbReference type="ARBA" id="ARBA00004651"/>
    </source>
</evidence>
<proteinExistence type="predicted"/>
<keyword evidence="3 6" id="KW-0812">Transmembrane</keyword>
<name>A0A7T4R392_9GAMM</name>
<feature type="transmembrane region" description="Helical" evidence="6">
    <location>
        <begin position="91"/>
        <end position="114"/>
    </location>
</feature>
<feature type="transmembrane region" description="Helical" evidence="6">
    <location>
        <begin position="266"/>
        <end position="286"/>
    </location>
</feature>
<evidence type="ECO:0000256" key="3">
    <source>
        <dbReference type="ARBA" id="ARBA00022692"/>
    </source>
</evidence>
<feature type="transmembrane region" description="Helical" evidence="6">
    <location>
        <begin position="230"/>
        <end position="254"/>
    </location>
</feature>
<evidence type="ECO:0000256" key="2">
    <source>
        <dbReference type="ARBA" id="ARBA00022475"/>
    </source>
</evidence>
<protein>
    <submittedName>
        <fullName evidence="7">Oligosaccharide flippase family protein</fullName>
    </submittedName>
</protein>
<evidence type="ECO:0000256" key="4">
    <source>
        <dbReference type="ARBA" id="ARBA00022989"/>
    </source>
</evidence>
<feature type="transmembrane region" description="Helical" evidence="6">
    <location>
        <begin position="160"/>
        <end position="181"/>
    </location>
</feature>
<feature type="transmembrane region" description="Helical" evidence="6">
    <location>
        <begin position="20"/>
        <end position="47"/>
    </location>
</feature>
<evidence type="ECO:0000256" key="6">
    <source>
        <dbReference type="SAM" id="Phobius"/>
    </source>
</evidence>
<evidence type="ECO:0000313" key="8">
    <source>
        <dbReference type="Proteomes" id="UP000596063"/>
    </source>
</evidence>
<feature type="transmembrane region" description="Helical" evidence="6">
    <location>
        <begin position="398"/>
        <end position="416"/>
    </location>
</feature>
<dbReference type="KEGG" id="snan:I6N98_06230"/>
<dbReference type="InterPro" id="IPR002797">
    <property type="entry name" value="Polysacc_synth"/>
</dbReference>
<dbReference type="PANTHER" id="PTHR30250:SF11">
    <property type="entry name" value="O-ANTIGEN TRANSPORTER-RELATED"/>
    <property type="match status" value="1"/>
</dbReference>
<organism evidence="7 8">
    <name type="scientific">Spongiibacter nanhainus</name>
    <dbReference type="NCBI Taxonomy" id="2794344"/>
    <lineage>
        <taxon>Bacteria</taxon>
        <taxon>Pseudomonadati</taxon>
        <taxon>Pseudomonadota</taxon>
        <taxon>Gammaproteobacteria</taxon>
        <taxon>Cellvibrionales</taxon>
        <taxon>Spongiibacteraceae</taxon>
        <taxon>Spongiibacter</taxon>
    </lineage>
</organism>
<dbReference type="PANTHER" id="PTHR30250">
    <property type="entry name" value="PST FAMILY PREDICTED COLANIC ACID TRANSPORTER"/>
    <property type="match status" value="1"/>
</dbReference>
<feature type="transmembrane region" description="Helical" evidence="6">
    <location>
        <begin position="126"/>
        <end position="148"/>
    </location>
</feature>
<dbReference type="Pfam" id="PF01943">
    <property type="entry name" value="Polysacc_synt"/>
    <property type="match status" value="1"/>
</dbReference>
<comment type="subcellular location">
    <subcellularLocation>
        <location evidence="1">Cell membrane</location>
        <topology evidence="1">Multi-pass membrane protein</topology>
    </subcellularLocation>
</comment>
<keyword evidence="4 6" id="KW-1133">Transmembrane helix</keyword>